<keyword evidence="2" id="KW-1133">Transmembrane helix</keyword>
<protein>
    <submittedName>
        <fullName evidence="3">MFS transporter</fullName>
    </submittedName>
</protein>
<dbReference type="SUPFAM" id="SSF103473">
    <property type="entry name" value="MFS general substrate transporter"/>
    <property type="match status" value="1"/>
</dbReference>
<dbReference type="Pfam" id="PF07690">
    <property type="entry name" value="MFS_1"/>
    <property type="match status" value="1"/>
</dbReference>
<feature type="transmembrane region" description="Helical" evidence="2">
    <location>
        <begin position="409"/>
        <end position="428"/>
    </location>
</feature>
<gene>
    <name evidence="3" type="ORF">CW362_39540</name>
</gene>
<proteinExistence type="predicted"/>
<evidence type="ECO:0000313" key="3">
    <source>
        <dbReference type="EMBL" id="PKT67609.1"/>
    </source>
</evidence>
<feature type="transmembrane region" description="Helical" evidence="2">
    <location>
        <begin position="255"/>
        <end position="280"/>
    </location>
</feature>
<name>A0A2I0SCI3_9ACTN</name>
<evidence type="ECO:0000313" key="4">
    <source>
        <dbReference type="Proteomes" id="UP000236178"/>
    </source>
</evidence>
<dbReference type="EMBL" id="PJOS01000160">
    <property type="protein sequence ID" value="PKT67609.1"/>
    <property type="molecule type" value="Genomic_DNA"/>
</dbReference>
<dbReference type="PANTHER" id="PTHR23542:SF1">
    <property type="entry name" value="MAJOR FACILITATOR SUPERFAMILY (MFS) PROFILE DOMAIN-CONTAINING PROTEIN"/>
    <property type="match status" value="1"/>
</dbReference>
<feature type="transmembrane region" description="Helical" evidence="2">
    <location>
        <begin position="320"/>
        <end position="337"/>
    </location>
</feature>
<dbReference type="AlphaFoldDB" id="A0A2I0SCI3"/>
<dbReference type="Gene3D" id="1.20.1250.20">
    <property type="entry name" value="MFS general substrate transporter like domains"/>
    <property type="match status" value="1"/>
</dbReference>
<dbReference type="GO" id="GO:0022857">
    <property type="term" value="F:transmembrane transporter activity"/>
    <property type="evidence" value="ECO:0007669"/>
    <property type="project" value="InterPro"/>
</dbReference>
<accession>A0A2I0SCI3</accession>
<keyword evidence="2" id="KW-0812">Transmembrane</keyword>
<feature type="transmembrane region" description="Helical" evidence="2">
    <location>
        <begin position="21"/>
        <end position="39"/>
    </location>
</feature>
<feature type="transmembrane region" description="Helical" evidence="2">
    <location>
        <begin position="45"/>
        <end position="66"/>
    </location>
</feature>
<dbReference type="OrthoDB" id="9180256at2"/>
<feature type="compositionally biased region" description="Low complexity" evidence="1">
    <location>
        <begin position="211"/>
        <end position="240"/>
    </location>
</feature>
<dbReference type="InterPro" id="IPR036259">
    <property type="entry name" value="MFS_trans_sf"/>
</dbReference>
<evidence type="ECO:0000256" key="2">
    <source>
        <dbReference type="SAM" id="Phobius"/>
    </source>
</evidence>
<feature type="transmembrane region" description="Helical" evidence="2">
    <location>
        <begin position="78"/>
        <end position="97"/>
    </location>
</feature>
<feature type="region of interest" description="Disordered" evidence="1">
    <location>
        <begin position="203"/>
        <end position="241"/>
    </location>
</feature>
<evidence type="ECO:0000256" key="1">
    <source>
        <dbReference type="SAM" id="MobiDB-lite"/>
    </source>
</evidence>
<organism evidence="3 4">
    <name type="scientific">Streptomyces populi</name>
    <dbReference type="NCBI Taxonomy" id="2058924"/>
    <lineage>
        <taxon>Bacteria</taxon>
        <taxon>Bacillati</taxon>
        <taxon>Actinomycetota</taxon>
        <taxon>Actinomycetes</taxon>
        <taxon>Kitasatosporales</taxon>
        <taxon>Streptomycetaceae</taxon>
        <taxon>Streptomyces</taxon>
    </lineage>
</organism>
<dbReference type="Proteomes" id="UP000236178">
    <property type="component" value="Unassembled WGS sequence"/>
</dbReference>
<feature type="transmembrane region" description="Helical" evidence="2">
    <location>
        <begin position="380"/>
        <end position="403"/>
    </location>
</feature>
<feature type="transmembrane region" description="Helical" evidence="2">
    <location>
        <begin position="171"/>
        <end position="193"/>
    </location>
</feature>
<sequence length="444" mass="44551">MKSYKALAGIPHLPRLFLWSMLARLNVSMLPIGLTLVLVGWSDSYVAAGVLGGALTAGQALVGPARGRAADRGAVRKLLVLTGIGYLVGLGALVTMTRTVPGGGWPIAVLVALLTGMSTVPISQVSRAVWPKIVPGELGRTLFTLEATGSEVVQTTGPLLTSLLVTTLDPGYAVIACGVVAFVGALAFAAALGSAGIRGGAERTAAEPEAETGTAAGTGADVGTEGDTATSASAVTTASAPEPEERRTLFALPKFTLAIVVTLVMMAALFSVNLSLVAWARDSHQSGLSGVLVACWTIGSVVGGFGMGALRKDVPHSARFAAMAAGMALLAVLLPPVTETAPVWLVLVVLFLGGTAIAPSMAGNFAQVSGAVPQERRAEAFGWLATAGTGGAALSMPVTGVLLETSGPATSVAVGAALALCATVLSYIGSKRAERNDGLVSAGA</sequence>
<reference evidence="3 4" key="1">
    <citation type="submission" date="2017-12" db="EMBL/GenBank/DDBJ databases">
        <title>Streptomyces populusis sp. nov., a novel endophytic actinobacterium isolated from stems of Populus adenopoda Maxim.</title>
        <authorList>
            <person name="Wang Z."/>
        </authorList>
    </citation>
    <scope>NUCLEOTIDE SEQUENCE [LARGE SCALE GENOMIC DNA]</scope>
    <source>
        <strain evidence="3 4">A249</strain>
    </source>
</reference>
<feature type="transmembrane region" description="Helical" evidence="2">
    <location>
        <begin position="343"/>
        <end position="368"/>
    </location>
</feature>
<comment type="caution">
    <text evidence="3">The sequence shown here is derived from an EMBL/GenBank/DDBJ whole genome shotgun (WGS) entry which is preliminary data.</text>
</comment>
<dbReference type="InterPro" id="IPR011701">
    <property type="entry name" value="MFS"/>
</dbReference>
<feature type="transmembrane region" description="Helical" evidence="2">
    <location>
        <begin position="286"/>
        <end position="308"/>
    </location>
</feature>
<keyword evidence="2" id="KW-0472">Membrane</keyword>
<dbReference type="PANTHER" id="PTHR23542">
    <property type="match status" value="1"/>
</dbReference>
<keyword evidence="4" id="KW-1185">Reference proteome</keyword>
<dbReference type="RefSeq" id="WP_103554427.1">
    <property type="nucleotide sequence ID" value="NZ_JBHJSK010000050.1"/>
</dbReference>